<sequence>MDIIILNDNKLNLKYTGKELSPLWAFKTFGTRKDSIVAFIGEMEVSKDNMKDLADVKKEFNIDYPIKSEKAINFIVEHFDTNNIKVAYLRQRLLVMMAKEVLNDFGVKVRREGDDLYIGDRKLSVSIASSGLVSHKIHLGLNVSSKGPEHVKVVGLEEFLNENEIKEVMKKIAHKYVGEVERIERDIRKTLPIL</sequence>
<dbReference type="InterPro" id="IPR007162">
    <property type="entry name" value="DUF366"/>
</dbReference>
<dbReference type="HOGENOM" id="CLU_113977_0_0_2"/>
<evidence type="ECO:0000313" key="2">
    <source>
        <dbReference type="Proteomes" id="UP000002061"/>
    </source>
</evidence>
<dbReference type="PIRSF" id="PIRSF006503">
    <property type="entry name" value="UCP006503"/>
    <property type="match status" value="1"/>
</dbReference>
<dbReference type="KEGG" id="mif:Metin_1067"/>
<proteinExistence type="predicted"/>
<gene>
    <name evidence="1" type="ordered locus">Metin_1067</name>
</gene>
<dbReference type="InterPro" id="IPR045864">
    <property type="entry name" value="aa-tRNA-synth_II/BPL/LPL"/>
</dbReference>
<dbReference type="Pfam" id="PF04017">
    <property type="entry name" value="DUF366"/>
    <property type="match status" value="1"/>
</dbReference>
<accession>D5VT22</accession>
<dbReference type="Proteomes" id="UP000002061">
    <property type="component" value="Chromosome"/>
</dbReference>
<dbReference type="Gene3D" id="3.30.930.10">
    <property type="entry name" value="Bira Bifunctional Protein, Domain 2"/>
    <property type="match status" value="1"/>
</dbReference>
<name>D5VT22_METIM</name>
<reference evidence="1" key="1">
    <citation type="submission" date="2010-04" db="EMBL/GenBank/DDBJ databases">
        <title>Complete sequence of Methanocaldococcus infernus ME.</title>
        <authorList>
            <consortium name="US DOE Joint Genome Institute"/>
            <person name="Lucas S."/>
            <person name="Copeland A."/>
            <person name="Lapidus A."/>
            <person name="Cheng J.-F."/>
            <person name="Bruce D."/>
            <person name="Goodwin L."/>
            <person name="Pitluck S."/>
            <person name="Munk A.C."/>
            <person name="Detter J.C."/>
            <person name="Han C."/>
            <person name="Tapia R."/>
            <person name="Land M."/>
            <person name="Hauser L."/>
            <person name="Kyrpides N."/>
            <person name="Mikhailova N."/>
            <person name="Sieprawska-Lupa M."/>
            <person name="Whitman W.B."/>
            <person name="Woyke T."/>
        </authorList>
    </citation>
    <scope>NUCLEOTIDE SEQUENCE [LARGE SCALE GENOMIC DNA]</scope>
    <source>
        <strain evidence="1">ME</strain>
    </source>
</reference>
<dbReference type="AlphaFoldDB" id="D5VT22"/>
<dbReference type="STRING" id="573063.Metin_1067"/>
<dbReference type="SUPFAM" id="SSF55681">
    <property type="entry name" value="Class II aaRS and biotin synthetases"/>
    <property type="match status" value="1"/>
</dbReference>
<protein>
    <recommendedName>
        <fullName evidence="3">DUF366 domain-containing protein</fullName>
    </recommendedName>
</protein>
<dbReference type="eggNOG" id="arCOG04875">
    <property type="taxonomic scope" value="Archaea"/>
</dbReference>
<keyword evidence="2" id="KW-1185">Reference proteome</keyword>
<evidence type="ECO:0000313" key="1">
    <source>
        <dbReference type="EMBL" id="ADG13725.1"/>
    </source>
</evidence>
<evidence type="ECO:0008006" key="3">
    <source>
        <dbReference type="Google" id="ProtNLM"/>
    </source>
</evidence>
<dbReference type="EMBL" id="CP002009">
    <property type="protein sequence ID" value="ADG13725.1"/>
    <property type="molecule type" value="Genomic_DNA"/>
</dbReference>
<organism evidence="1 2">
    <name type="scientific">Methanocaldococcus infernus (strain DSM 11812 / JCM 15783 / ME)</name>
    <dbReference type="NCBI Taxonomy" id="573063"/>
    <lineage>
        <taxon>Archaea</taxon>
        <taxon>Methanobacteriati</taxon>
        <taxon>Methanobacteriota</taxon>
        <taxon>Methanomada group</taxon>
        <taxon>Methanococci</taxon>
        <taxon>Methanococcales</taxon>
        <taxon>Methanocaldococcaceae</taxon>
        <taxon>Methanocaldococcus</taxon>
    </lineage>
</organism>